<evidence type="ECO:0000313" key="21">
    <source>
        <dbReference type="Proteomes" id="UP000193467"/>
    </source>
</evidence>
<keyword evidence="12" id="KW-0443">Lipid metabolism</keyword>
<evidence type="ECO:0000256" key="6">
    <source>
        <dbReference type="ARBA" id="ARBA00017171"/>
    </source>
</evidence>
<gene>
    <name evidence="20" type="ORF">BCR35DRAFT_301260</name>
</gene>
<keyword evidence="10" id="KW-0256">Endoplasmic reticulum</keyword>
<evidence type="ECO:0000256" key="1">
    <source>
        <dbReference type="ARBA" id="ARBA00000287"/>
    </source>
</evidence>
<dbReference type="OrthoDB" id="448573at2759"/>
<dbReference type="GO" id="GO:0003882">
    <property type="term" value="F:CDP-diacylglycerol-serine O-phosphatidyltransferase activity"/>
    <property type="evidence" value="ECO:0007669"/>
    <property type="project" value="UniProtKB-EC"/>
</dbReference>
<evidence type="ECO:0000256" key="14">
    <source>
        <dbReference type="ARBA" id="ARBA00023209"/>
    </source>
</evidence>
<dbReference type="Pfam" id="PF01066">
    <property type="entry name" value="CDP-OH_P_transf"/>
    <property type="match status" value="1"/>
</dbReference>
<dbReference type="EC" id="2.7.8.8" evidence="5"/>
<keyword evidence="11" id="KW-1133">Transmembrane helix</keyword>
<evidence type="ECO:0000256" key="5">
    <source>
        <dbReference type="ARBA" id="ARBA00013174"/>
    </source>
</evidence>
<comment type="pathway">
    <text evidence="3">Lipid metabolism.</text>
</comment>
<evidence type="ECO:0000256" key="19">
    <source>
        <dbReference type="SAM" id="MobiDB-lite"/>
    </source>
</evidence>
<accession>A0A1Y2FY17</accession>
<evidence type="ECO:0000256" key="9">
    <source>
        <dbReference type="ARBA" id="ARBA00022692"/>
    </source>
</evidence>
<comment type="similarity">
    <text evidence="4 18">Belongs to the CDP-alcohol phosphatidyltransferase class-I family.</text>
</comment>
<evidence type="ECO:0000256" key="11">
    <source>
        <dbReference type="ARBA" id="ARBA00022989"/>
    </source>
</evidence>
<reference evidence="20 21" key="1">
    <citation type="submission" date="2016-07" db="EMBL/GenBank/DDBJ databases">
        <title>Pervasive Adenine N6-methylation of Active Genes in Fungi.</title>
        <authorList>
            <consortium name="DOE Joint Genome Institute"/>
            <person name="Mondo S.J."/>
            <person name="Dannebaum R.O."/>
            <person name="Kuo R.C."/>
            <person name="Labutti K."/>
            <person name="Haridas S."/>
            <person name="Kuo A."/>
            <person name="Salamov A."/>
            <person name="Ahrendt S.R."/>
            <person name="Lipzen A."/>
            <person name="Sullivan W."/>
            <person name="Andreopoulos W.B."/>
            <person name="Clum A."/>
            <person name="Lindquist E."/>
            <person name="Daum C."/>
            <person name="Ramamoorthy G.K."/>
            <person name="Gryganskyi A."/>
            <person name="Culley D."/>
            <person name="Magnuson J.K."/>
            <person name="James T.Y."/>
            <person name="O'Malley M.A."/>
            <person name="Stajich J.E."/>
            <person name="Spatafora J.W."/>
            <person name="Visel A."/>
            <person name="Grigoriev I.V."/>
        </authorList>
    </citation>
    <scope>NUCLEOTIDE SEQUENCE [LARGE SCALE GENOMIC DNA]</scope>
    <source>
        <strain evidence="20 21">62-1032</strain>
    </source>
</reference>
<protein>
    <recommendedName>
        <fullName evidence="6">CDP-diacylglycerol--serine O-phosphatidyltransferase</fullName>
        <ecNumber evidence="5">2.7.8.8</ecNumber>
    </recommendedName>
    <alternativeName>
        <fullName evidence="16">Phosphatidylserine synthase</fullName>
    </alternativeName>
</protein>
<evidence type="ECO:0000313" key="20">
    <source>
        <dbReference type="EMBL" id="ORY88893.1"/>
    </source>
</evidence>
<feature type="region of interest" description="Disordered" evidence="19">
    <location>
        <begin position="1"/>
        <end position="31"/>
    </location>
</feature>
<evidence type="ECO:0000256" key="8">
    <source>
        <dbReference type="ARBA" id="ARBA00022679"/>
    </source>
</evidence>
<comment type="subcellular location">
    <subcellularLocation>
        <location evidence="2">Endoplasmic reticulum membrane</location>
        <topology evidence="2">Multi-pass membrane protein</topology>
    </subcellularLocation>
</comment>
<dbReference type="NCBIfam" id="TIGR00473">
    <property type="entry name" value="pssA"/>
    <property type="match status" value="1"/>
</dbReference>
<evidence type="ECO:0000256" key="3">
    <source>
        <dbReference type="ARBA" id="ARBA00005189"/>
    </source>
</evidence>
<dbReference type="PANTHER" id="PTHR14269:SF61">
    <property type="entry name" value="CDP-DIACYLGLYCEROL--SERINE O-PHOSPHATIDYLTRANSFERASE"/>
    <property type="match status" value="1"/>
</dbReference>
<dbReference type="PROSITE" id="PS00379">
    <property type="entry name" value="CDP_ALCOHOL_P_TRANSF"/>
    <property type="match status" value="1"/>
</dbReference>
<dbReference type="FunFam" id="1.20.120.1760:FF:000022">
    <property type="entry name" value="CDP-diacylglycerol--serine O-phosphatidyltransferase"/>
    <property type="match status" value="1"/>
</dbReference>
<proteinExistence type="inferred from homology"/>
<dbReference type="FunCoup" id="A0A1Y2FY17">
    <property type="interactions" value="71"/>
</dbReference>
<feature type="compositionally biased region" description="Low complexity" evidence="19">
    <location>
        <begin position="22"/>
        <end position="31"/>
    </location>
</feature>
<evidence type="ECO:0000256" key="7">
    <source>
        <dbReference type="ARBA" id="ARBA00022516"/>
    </source>
</evidence>
<evidence type="ECO:0000256" key="10">
    <source>
        <dbReference type="ARBA" id="ARBA00022824"/>
    </source>
</evidence>
<keyword evidence="14" id="KW-0594">Phospholipid biosynthesis</keyword>
<keyword evidence="9" id="KW-0812">Transmembrane</keyword>
<comment type="catalytic activity">
    <reaction evidence="1">
        <text>a CDP-1,2-diacyl-sn-glycerol + L-serine = a 1,2-diacyl-sn-glycero-3-phospho-L-serine + CMP + H(+)</text>
        <dbReference type="Rhea" id="RHEA:16913"/>
        <dbReference type="ChEBI" id="CHEBI:15378"/>
        <dbReference type="ChEBI" id="CHEBI:33384"/>
        <dbReference type="ChEBI" id="CHEBI:57262"/>
        <dbReference type="ChEBI" id="CHEBI:58332"/>
        <dbReference type="ChEBI" id="CHEBI:60377"/>
        <dbReference type="EC" id="2.7.8.8"/>
    </reaction>
</comment>
<dbReference type="InterPro" id="IPR050324">
    <property type="entry name" value="CDP-alcohol_PTase-I"/>
</dbReference>
<dbReference type="InterPro" id="IPR048254">
    <property type="entry name" value="CDP_ALCOHOL_P_TRANSF_CS"/>
</dbReference>
<organism evidence="20 21">
    <name type="scientific">Leucosporidium creatinivorum</name>
    <dbReference type="NCBI Taxonomy" id="106004"/>
    <lineage>
        <taxon>Eukaryota</taxon>
        <taxon>Fungi</taxon>
        <taxon>Dikarya</taxon>
        <taxon>Basidiomycota</taxon>
        <taxon>Pucciniomycotina</taxon>
        <taxon>Microbotryomycetes</taxon>
        <taxon>Leucosporidiales</taxon>
        <taxon>Leucosporidium</taxon>
    </lineage>
</organism>
<keyword evidence="13" id="KW-0472">Membrane</keyword>
<sequence length="281" mass="29755">MPGTSPDLTNPTSTGPAQVSSKAAAPIASPEGAAKALASRRESVTASKEKAGELAVDPKALKQFVEDGGHFSLVRNFRLADLVTLGNGFCGSLSLFSSARYLLTSDPKYLWQALAFPLAGMIFDALDGKVARWRNESSMLGQELDSLADSISFGVAPAMAAFCIGLRTPTDTAFLTVFICAGIARLARFNATVALVPKDETGKSKYFEGMPIPSSLFLVGIMAYCVRNGWIEGPGGRGLGLPGGLVVPLKEALGIDVHYGSLVFLFWASLMISKTLRIPKF</sequence>
<dbReference type="InterPro" id="IPR004533">
    <property type="entry name" value="CDP-diaglyc--ser_O-PTrfase"/>
</dbReference>
<evidence type="ECO:0000256" key="18">
    <source>
        <dbReference type="RuleBase" id="RU003750"/>
    </source>
</evidence>
<evidence type="ECO:0000256" key="15">
    <source>
        <dbReference type="ARBA" id="ARBA00023264"/>
    </source>
</evidence>
<name>A0A1Y2FY17_9BASI</name>
<keyword evidence="15" id="KW-1208">Phospholipid metabolism</keyword>
<evidence type="ECO:0000256" key="16">
    <source>
        <dbReference type="ARBA" id="ARBA00032361"/>
    </source>
</evidence>
<dbReference type="GO" id="GO:0006659">
    <property type="term" value="P:phosphatidylserine biosynthetic process"/>
    <property type="evidence" value="ECO:0007669"/>
    <property type="project" value="UniProtKB-ARBA"/>
</dbReference>
<dbReference type="InterPro" id="IPR000462">
    <property type="entry name" value="CDP-OH_P_trans"/>
</dbReference>
<feature type="compositionally biased region" description="Polar residues" evidence="19">
    <location>
        <begin position="1"/>
        <end position="21"/>
    </location>
</feature>
<comment type="pathway">
    <text evidence="17">Phospholipid metabolism; phosphatidylethanolamine biosynthesis; phosphatidylethanolamine from CDP-diacylglycerol: step 1/2.</text>
</comment>
<comment type="caution">
    <text evidence="20">The sequence shown here is derived from an EMBL/GenBank/DDBJ whole genome shotgun (WGS) entry which is preliminary data.</text>
</comment>
<dbReference type="STRING" id="106004.A0A1Y2FY17"/>
<evidence type="ECO:0000256" key="13">
    <source>
        <dbReference type="ARBA" id="ARBA00023136"/>
    </source>
</evidence>
<evidence type="ECO:0000256" key="2">
    <source>
        <dbReference type="ARBA" id="ARBA00004477"/>
    </source>
</evidence>
<evidence type="ECO:0000256" key="12">
    <source>
        <dbReference type="ARBA" id="ARBA00023098"/>
    </source>
</evidence>
<evidence type="ECO:0000256" key="17">
    <source>
        <dbReference type="ARBA" id="ARBA00060701"/>
    </source>
</evidence>
<keyword evidence="7" id="KW-0444">Lipid biosynthesis</keyword>
<dbReference type="Proteomes" id="UP000193467">
    <property type="component" value="Unassembled WGS sequence"/>
</dbReference>
<dbReference type="EMBL" id="MCGR01000008">
    <property type="protein sequence ID" value="ORY88893.1"/>
    <property type="molecule type" value="Genomic_DNA"/>
</dbReference>
<dbReference type="PANTHER" id="PTHR14269">
    <property type="entry name" value="CDP-DIACYLGLYCEROL--GLYCEROL-3-PHOSPHATE 3-PHOSPHATIDYLTRANSFERASE-RELATED"/>
    <property type="match status" value="1"/>
</dbReference>
<dbReference type="GO" id="GO:0005789">
    <property type="term" value="C:endoplasmic reticulum membrane"/>
    <property type="evidence" value="ECO:0007669"/>
    <property type="project" value="UniProtKB-SubCell"/>
</dbReference>
<keyword evidence="21" id="KW-1185">Reference proteome</keyword>
<evidence type="ECO:0000256" key="4">
    <source>
        <dbReference type="ARBA" id="ARBA00010441"/>
    </source>
</evidence>
<dbReference type="Gene3D" id="1.20.120.1760">
    <property type="match status" value="1"/>
</dbReference>
<dbReference type="InParanoid" id="A0A1Y2FY17"/>
<keyword evidence="8 18" id="KW-0808">Transferase</keyword>
<dbReference type="AlphaFoldDB" id="A0A1Y2FY17"/>
<dbReference type="InterPro" id="IPR043130">
    <property type="entry name" value="CDP-OH_PTrfase_TM_dom"/>
</dbReference>